<keyword evidence="1 7" id="KW-0547">Nucleotide-binding</keyword>
<evidence type="ECO:0000259" key="11">
    <source>
        <dbReference type="PROSITE" id="PS51195"/>
    </source>
</evidence>
<evidence type="ECO:0000256" key="7">
    <source>
        <dbReference type="RuleBase" id="RU365068"/>
    </source>
</evidence>
<name>A0AAN9VIM0_9ORTH</name>
<evidence type="ECO:0000256" key="5">
    <source>
        <dbReference type="ARBA" id="ARBA00022884"/>
    </source>
</evidence>
<dbReference type="GO" id="GO:0016787">
    <property type="term" value="F:hydrolase activity"/>
    <property type="evidence" value="ECO:0007669"/>
    <property type="project" value="UniProtKB-KW"/>
</dbReference>
<dbReference type="PANTHER" id="PTHR24031">
    <property type="entry name" value="RNA HELICASE"/>
    <property type="match status" value="1"/>
</dbReference>
<dbReference type="PROSITE" id="PS51192">
    <property type="entry name" value="HELICASE_ATP_BIND_1"/>
    <property type="match status" value="1"/>
</dbReference>
<dbReference type="SMART" id="SM00487">
    <property type="entry name" value="DEXDc"/>
    <property type="match status" value="1"/>
</dbReference>
<keyword evidence="5 7" id="KW-0694">RNA-binding</keyword>
<comment type="caution">
    <text evidence="12">The sequence shown here is derived from an EMBL/GenBank/DDBJ whole genome shotgun (WGS) entry which is preliminary data.</text>
</comment>
<sequence>MSKKRKLNWKPVELPNSFFGAADGLIQIEELCDYSIDSNEIIASGLPSKKRKVVSVEKLHKEDNARTVDKSFRKVKEDNSGLWIVTDQVKSQNNPPKKDLPSKTKKTKDAVKLPKHPKRFTLKTNSQNSKTKKKIVNNTLNIESSESESSHDHDEDSGSIVPVGMEAWSAWKVPLPILKALSKLGFKKPTPIQEMTLPAAIMGRRDILGAAETGSGKTLAFGIPIIYGILQQKKKAFEKQSESGETDGDEIEKDDVNSNIPTSIESDAENIDSVNGKFDKSGGKLYALILTPTRELAIQVHNHLIAVAKYTGIKIAVVVGGLASQKQERLLKKRPEIVVATPGRLWELIESGNPHLKNVGDISFLAIDETDRMLEKGHFQELQILLQSINRDEFKKQKRQNFVFSATLTMVHEPPKYLGKRKAPTQVTPAQKLQTIISSLGITNPKVVDITHEKGTAGTLSEARIICSLTEKDQYLYYFLLRHSGRTLVFCNSITCVRRLAQILEILKCNPYPIHANMQQRQRLKNLERFRDDPCGLLLATDVAARGLDIPNVQHVIHYQVPRTVESYVHRSGRTARAQKEGITVLIMEPEEAPAYLRLCNSLGRGRDLPDFPIDNDIFSAAKSRVQLALQIDKLEYTTKRTNSNHGWFQKAAKEMDILLDEEELPSKMNNEASARVKKQVNGLKRQLDALIGKPVIPRAVSVKFPNQENRKDVQLSAVQIVNGENRKKRAFVKIKK</sequence>
<comment type="function">
    <text evidence="7">RNA helicase.</text>
</comment>
<dbReference type="SUPFAM" id="SSF52540">
    <property type="entry name" value="P-loop containing nucleoside triphosphate hydrolases"/>
    <property type="match status" value="2"/>
</dbReference>
<dbReference type="AlphaFoldDB" id="A0AAN9VIM0"/>
<dbReference type="CDD" id="cd17946">
    <property type="entry name" value="DEADc_DDX24"/>
    <property type="match status" value="1"/>
</dbReference>
<dbReference type="InterPro" id="IPR014001">
    <property type="entry name" value="Helicase_ATP-bd"/>
</dbReference>
<comment type="catalytic activity">
    <reaction evidence="7">
        <text>ATP + H2O = ADP + phosphate + H(+)</text>
        <dbReference type="Rhea" id="RHEA:13065"/>
        <dbReference type="ChEBI" id="CHEBI:15377"/>
        <dbReference type="ChEBI" id="CHEBI:15378"/>
        <dbReference type="ChEBI" id="CHEBI:30616"/>
        <dbReference type="ChEBI" id="CHEBI:43474"/>
        <dbReference type="ChEBI" id="CHEBI:456216"/>
        <dbReference type="EC" id="3.6.4.13"/>
    </reaction>
</comment>
<keyword evidence="13" id="KW-1185">Reference proteome</keyword>
<feature type="domain" description="Helicase ATP-binding" evidence="9">
    <location>
        <begin position="198"/>
        <end position="426"/>
    </location>
</feature>
<evidence type="ECO:0000259" key="10">
    <source>
        <dbReference type="PROSITE" id="PS51194"/>
    </source>
</evidence>
<dbReference type="SMART" id="SM00490">
    <property type="entry name" value="HELICc"/>
    <property type="match status" value="1"/>
</dbReference>
<dbReference type="InterPro" id="IPR001650">
    <property type="entry name" value="Helicase_C-like"/>
</dbReference>
<dbReference type="PROSITE" id="PS51194">
    <property type="entry name" value="HELICASE_CTER"/>
    <property type="match status" value="1"/>
</dbReference>
<keyword evidence="3 7" id="KW-0347">Helicase</keyword>
<feature type="domain" description="DEAD-box RNA helicase Q" evidence="11">
    <location>
        <begin position="166"/>
        <end position="194"/>
    </location>
</feature>
<accession>A0AAN9VIM0</accession>
<evidence type="ECO:0000313" key="12">
    <source>
        <dbReference type="EMBL" id="KAK7865654.1"/>
    </source>
</evidence>
<evidence type="ECO:0000256" key="2">
    <source>
        <dbReference type="ARBA" id="ARBA00022801"/>
    </source>
</evidence>
<feature type="compositionally biased region" description="Basic and acidic residues" evidence="8">
    <location>
        <begin position="96"/>
        <end position="111"/>
    </location>
</feature>
<dbReference type="Pfam" id="PF00271">
    <property type="entry name" value="Helicase_C"/>
    <property type="match status" value="1"/>
</dbReference>
<evidence type="ECO:0000313" key="13">
    <source>
        <dbReference type="Proteomes" id="UP001378592"/>
    </source>
</evidence>
<dbReference type="InterPro" id="IPR011545">
    <property type="entry name" value="DEAD/DEAH_box_helicase_dom"/>
</dbReference>
<gene>
    <name evidence="12" type="ORF">R5R35_006911</name>
</gene>
<dbReference type="Proteomes" id="UP001378592">
    <property type="component" value="Unassembled WGS sequence"/>
</dbReference>
<dbReference type="PROSITE" id="PS51195">
    <property type="entry name" value="Q_MOTIF"/>
    <property type="match status" value="1"/>
</dbReference>
<feature type="compositionally biased region" description="Acidic residues" evidence="8">
    <location>
        <begin position="244"/>
        <end position="253"/>
    </location>
</feature>
<reference evidence="12 13" key="1">
    <citation type="submission" date="2024-03" db="EMBL/GenBank/DDBJ databases">
        <title>The genome assembly and annotation of the cricket Gryllus longicercus Weissman &amp; Gray.</title>
        <authorList>
            <person name="Szrajer S."/>
            <person name="Gray D."/>
            <person name="Ylla G."/>
        </authorList>
    </citation>
    <scope>NUCLEOTIDE SEQUENCE [LARGE SCALE GENOMIC DNA]</scope>
    <source>
        <strain evidence="12">DAG 2021-001</strain>
        <tissue evidence="12">Whole body minus gut</tissue>
    </source>
</reference>
<comment type="similarity">
    <text evidence="7">Belongs to the DEAD box helicase family.</text>
</comment>
<dbReference type="InterPro" id="IPR014014">
    <property type="entry name" value="RNA_helicase_DEAD_Q_motif"/>
</dbReference>
<keyword evidence="4 7" id="KW-0067">ATP-binding</keyword>
<feature type="domain" description="Helicase C-terminal" evidence="10">
    <location>
        <begin position="471"/>
        <end position="636"/>
    </location>
</feature>
<protein>
    <recommendedName>
        <fullName evidence="7">ATP-dependent RNA helicase</fullName>
        <ecNumber evidence="7">3.6.4.13</ecNumber>
    </recommendedName>
</protein>
<dbReference type="GO" id="GO:0005524">
    <property type="term" value="F:ATP binding"/>
    <property type="evidence" value="ECO:0007669"/>
    <property type="project" value="UniProtKB-UniRule"/>
</dbReference>
<evidence type="ECO:0000256" key="1">
    <source>
        <dbReference type="ARBA" id="ARBA00022741"/>
    </source>
</evidence>
<evidence type="ECO:0000256" key="4">
    <source>
        <dbReference type="ARBA" id="ARBA00022840"/>
    </source>
</evidence>
<proteinExistence type="inferred from homology"/>
<dbReference type="CDD" id="cd18787">
    <property type="entry name" value="SF2_C_DEAD"/>
    <property type="match status" value="1"/>
</dbReference>
<keyword evidence="2 7" id="KW-0378">Hydrolase</keyword>
<comment type="domain">
    <text evidence="7">The Q motif is unique to and characteristic of the DEAD box family of RNA helicases and controls ATP binding and hydrolysis.</text>
</comment>
<evidence type="ECO:0000259" key="9">
    <source>
        <dbReference type="PROSITE" id="PS51192"/>
    </source>
</evidence>
<dbReference type="EC" id="3.6.4.13" evidence="7"/>
<dbReference type="GO" id="GO:0003723">
    <property type="term" value="F:RNA binding"/>
    <property type="evidence" value="ECO:0007669"/>
    <property type="project" value="UniProtKB-UniRule"/>
</dbReference>
<evidence type="ECO:0000256" key="3">
    <source>
        <dbReference type="ARBA" id="ARBA00022806"/>
    </source>
</evidence>
<feature type="region of interest" description="Disordered" evidence="8">
    <location>
        <begin position="238"/>
        <end position="264"/>
    </location>
</feature>
<feature type="short sequence motif" description="Q motif" evidence="6">
    <location>
        <begin position="166"/>
        <end position="194"/>
    </location>
</feature>
<dbReference type="InterPro" id="IPR027417">
    <property type="entry name" value="P-loop_NTPase"/>
</dbReference>
<dbReference type="GO" id="GO:0003724">
    <property type="term" value="F:RNA helicase activity"/>
    <property type="evidence" value="ECO:0007669"/>
    <property type="project" value="UniProtKB-EC"/>
</dbReference>
<evidence type="ECO:0000256" key="6">
    <source>
        <dbReference type="PROSITE-ProRule" id="PRU00552"/>
    </source>
</evidence>
<feature type="region of interest" description="Disordered" evidence="8">
    <location>
        <begin position="89"/>
        <end position="111"/>
    </location>
</feature>
<dbReference type="Gene3D" id="3.40.50.300">
    <property type="entry name" value="P-loop containing nucleotide triphosphate hydrolases"/>
    <property type="match status" value="2"/>
</dbReference>
<dbReference type="Pfam" id="PF00270">
    <property type="entry name" value="DEAD"/>
    <property type="match status" value="1"/>
</dbReference>
<organism evidence="12 13">
    <name type="scientific">Gryllus longicercus</name>
    <dbReference type="NCBI Taxonomy" id="2509291"/>
    <lineage>
        <taxon>Eukaryota</taxon>
        <taxon>Metazoa</taxon>
        <taxon>Ecdysozoa</taxon>
        <taxon>Arthropoda</taxon>
        <taxon>Hexapoda</taxon>
        <taxon>Insecta</taxon>
        <taxon>Pterygota</taxon>
        <taxon>Neoptera</taxon>
        <taxon>Polyneoptera</taxon>
        <taxon>Orthoptera</taxon>
        <taxon>Ensifera</taxon>
        <taxon>Gryllidea</taxon>
        <taxon>Grylloidea</taxon>
        <taxon>Gryllidae</taxon>
        <taxon>Gryllinae</taxon>
        <taxon>Gryllus</taxon>
    </lineage>
</organism>
<dbReference type="EMBL" id="JAZDUA010000169">
    <property type="protein sequence ID" value="KAK7865654.1"/>
    <property type="molecule type" value="Genomic_DNA"/>
</dbReference>
<evidence type="ECO:0000256" key="8">
    <source>
        <dbReference type="SAM" id="MobiDB-lite"/>
    </source>
</evidence>